<feature type="compositionally biased region" description="Polar residues" evidence="1">
    <location>
        <begin position="58"/>
        <end position="71"/>
    </location>
</feature>
<comment type="caution">
    <text evidence="3">The sequence shown here is derived from an EMBL/GenBank/DDBJ whole genome shotgun (WGS) entry which is preliminary data.</text>
</comment>
<dbReference type="OrthoDB" id="759183at2759"/>
<keyword evidence="2" id="KW-1133">Transmembrane helix</keyword>
<name>A0A438FWC9_VITVI</name>
<reference evidence="3 4" key="1">
    <citation type="journal article" date="2018" name="PLoS Genet.">
        <title>Population sequencing reveals clonal diversity and ancestral inbreeding in the grapevine cultivar Chardonnay.</title>
        <authorList>
            <person name="Roach M.J."/>
            <person name="Johnson D.L."/>
            <person name="Bohlmann J."/>
            <person name="van Vuuren H.J."/>
            <person name="Jones S.J."/>
            <person name="Pretorius I.S."/>
            <person name="Schmidt S.A."/>
            <person name="Borneman A.R."/>
        </authorList>
    </citation>
    <scope>NUCLEOTIDE SEQUENCE [LARGE SCALE GENOMIC DNA]</scope>
    <source>
        <strain evidence="4">cv. Chardonnay</strain>
        <tissue evidence="3">Leaf</tissue>
    </source>
</reference>
<dbReference type="InterPro" id="IPR037495">
    <property type="entry name" value="CLE41/42/44"/>
</dbReference>
<organism evidence="3 4">
    <name type="scientific">Vitis vinifera</name>
    <name type="common">Grape</name>
    <dbReference type="NCBI Taxonomy" id="29760"/>
    <lineage>
        <taxon>Eukaryota</taxon>
        <taxon>Viridiplantae</taxon>
        <taxon>Streptophyta</taxon>
        <taxon>Embryophyta</taxon>
        <taxon>Tracheophyta</taxon>
        <taxon>Spermatophyta</taxon>
        <taxon>Magnoliopsida</taxon>
        <taxon>eudicotyledons</taxon>
        <taxon>Gunneridae</taxon>
        <taxon>Pentapetalae</taxon>
        <taxon>rosids</taxon>
        <taxon>Vitales</taxon>
        <taxon>Vitaceae</taxon>
        <taxon>Viteae</taxon>
        <taxon>Vitis</taxon>
    </lineage>
</organism>
<feature type="region of interest" description="Disordered" evidence="1">
    <location>
        <begin position="58"/>
        <end position="128"/>
    </location>
</feature>
<evidence type="ECO:0000313" key="3">
    <source>
        <dbReference type="EMBL" id="RVW64263.1"/>
    </source>
</evidence>
<evidence type="ECO:0000313" key="4">
    <source>
        <dbReference type="Proteomes" id="UP000288805"/>
    </source>
</evidence>
<dbReference type="GO" id="GO:0010089">
    <property type="term" value="P:xylem development"/>
    <property type="evidence" value="ECO:0007669"/>
    <property type="project" value="InterPro"/>
</dbReference>
<gene>
    <name evidence="3" type="primary">TDIF</name>
    <name evidence="3" type="ORF">CK203_052255</name>
</gene>
<sequence length="128" mass="13770">MDIDLLWALGGWFLVPDCMAAFRTTTISETSTKSHPFLLFLALLFILLILVHPAHQSRPSAMDSSNITPSQRLLLSSDSSPTSTVNLHPKQTHASSSPSSSSSAASSRREFKAGAHEVPSGPNPISNR</sequence>
<keyword evidence="2" id="KW-0812">Transmembrane</keyword>
<dbReference type="GO" id="GO:0033612">
    <property type="term" value="F:receptor serine/threonine kinase binding"/>
    <property type="evidence" value="ECO:0007669"/>
    <property type="project" value="InterPro"/>
</dbReference>
<feature type="transmembrane region" description="Helical" evidence="2">
    <location>
        <begin position="36"/>
        <end position="54"/>
    </location>
</feature>
<feature type="compositionally biased region" description="Low complexity" evidence="1">
    <location>
        <begin position="94"/>
        <end position="106"/>
    </location>
</feature>
<protein>
    <submittedName>
        <fullName evidence="3">CLAVATA3/ESR (CLE)-related protein TDIF</fullName>
    </submittedName>
</protein>
<dbReference type="EMBL" id="QGNW01000723">
    <property type="protein sequence ID" value="RVW64263.1"/>
    <property type="molecule type" value="Genomic_DNA"/>
</dbReference>
<dbReference type="PANTHER" id="PTHR35301:SF1">
    <property type="entry name" value="CLAVATA3_ESR (CLE)-RELATED PROTEIN 41-RELATED"/>
    <property type="match status" value="1"/>
</dbReference>
<keyword evidence="2" id="KW-0472">Membrane</keyword>
<dbReference type="AlphaFoldDB" id="A0A438FWC9"/>
<evidence type="ECO:0000256" key="1">
    <source>
        <dbReference type="SAM" id="MobiDB-lite"/>
    </source>
</evidence>
<dbReference type="PANTHER" id="PTHR35301">
    <property type="entry name" value="CLAVATA3/ESR (CLE)-RELATED PROTEIN 41-RELATED"/>
    <property type="match status" value="1"/>
</dbReference>
<dbReference type="Proteomes" id="UP000288805">
    <property type="component" value="Unassembled WGS sequence"/>
</dbReference>
<evidence type="ECO:0000256" key="2">
    <source>
        <dbReference type="SAM" id="Phobius"/>
    </source>
</evidence>
<dbReference type="OMA" id="ARTSCCK"/>
<proteinExistence type="predicted"/>
<dbReference type="KEGG" id="vvi:100853965"/>
<accession>A0A438FWC9</accession>